<keyword evidence="3" id="KW-1185">Reference proteome</keyword>
<dbReference type="KEGG" id="ztr:MYCGRDRAFT_88643"/>
<evidence type="ECO:0000313" key="3">
    <source>
        <dbReference type="Proteomes" id="UP000008062"/>
    </source>
</evidence>
<name>F9WZH6_ZYMTI</name>
<reference evidence="2 3" key="1">
    <citation type="journal article" date="2011" name="PLoS Genet.">
        <title>Finished genome of the fungal wheat pathogen Mycosphaerella graminicola reveals dispensome structure, chromosome plasticity, and stealth pathogenesis.</title>
        <authorList>
            <person name="Goodwin S.B."/>
            <person name="Ben M'barek S."/>
            <person name="Dhillon B."/>
            <person name="Wittenberg A.H.J."/>
            <person name="Crane C.F."/>
            <person name="Hane J.K."/>
            <person name="Foster A.J."/>
            <person name="Van der Lee T.A.J."/>
            <person name="Grimwood J."/>
            <person name="Aerts A."/>
            <person name="Antoniw J."/>
            <person name="Bailey A."/>
            <person name="Bluhm B."/>
            <person name="Bowler J."/>
            <person name="Bristow J."/>
            <person name="van der Burgt A."/>
            <person name="Canto-Canche B."/>
            <person name="Churchill A.C.L."/>
            <person name="Conde-Ferraez L."/>
            <person name="Cools H.J."/>
            <person name="Coutinho P.M."/>
            <person name="Csukai M."/>
            <person name="Dehal P."/>
            <person name="De Wit P."/>
            <person name="Donzelli B."/>
            <person name="van de Geest H.C."/>
            <person name="van Ham R.C.H.J."/>
            <person name="Hammond-Kosack K.E."/>
            <person name="Henrissat B."/>
            <person name="Kilian A."/>
            <person name="Kobayashi A.K."/>
            <person name="Koopmann E."/>
            <person name="Kourmpetis Y."/>
            <person name="Kuzniar A."/>
            <person name="Lindquist E."/>
            <person name="Lombard V."/>
            <person name="Maliepaard C."/>
            <person name="Martins N."/>
            <person name="Mehrabi R."/>
            <person name="Nap J.P.H."/>
            <person name="Ponomarenko A."/>
            <person name="Rudd J.J."/>
            <person name="Salamov A."/>
            <person name="Schmutz J."/>
            <person name="Schouten H.J."/>
            <person name="Shapiro H."/>
            <person name="Stergiopoulos I."/>
            <person name="Torriani S.F.F."/>
            <person name="Tu H."/>
            <person name="de Vries R.P."/>
            <person name="Waalwijk C."/>
            <person name="Ware S.B."/>
            <person name="Wiebenga A."/>
            <person name="Zwiers L.-H."/>
            <person name="Oliver R.P."/>
            <person name="Grigoriev I.V."/>
            <person name="Kema G.H.J."/>
        </authorList>
    </citation>
    <scope>NUCLEOTIDE SEQUENCE [LARGE SCALE GENOMIC DNA]</scope>
    <source>
        <strain evidence="3">CBS 115943 / IPO323</strain>
    </source>
</reference>
<dbReference type="AlphaFoldDB" id="F9WZH6"/>
<dbReference type="EMBL" id="CM001196">
    <property type="protein sequence ID" value="EGP92757.1"/>
    <property type="molecule type" value="Genomic_DNA"/>
</dbReference>
<dbReference type="GeneID" id="13403352"/>
<keyword evidence="1" id="KW-0732">Signal</keyword>
<organism evidence="2 3">
    <name type="scientific">Zymoseptoria tritici (strain CBS 115943 / IPO323)</name>
    <name type="common">Speckled leaf blotch fungus</name>
    <name type="synonym">Septoria tritici</name>
    <dbReference type="NCBI Taxonomy" id="336722"/>
    <lineage>
        <taxon>Eukaryota</taxon>
        <taxon>Fungi</taxon>
        <taxon>Dikarya</taxon>
        <taxon>Ascomycota</taxon>
        <taxon>Pezizomycotina</taxon>
        <taxon>Dothideomycetes</taxon>
        <taxon>Dothideomycetidae</taxon>
        <taxon>Mycosphaerellales</taxon>
        <taxon>Mycosphaerellaceae</taxon>
        <taxon>Zymoseptoria</taxon>
    </lineage>
</organism>
<accession>F9WZH6</accession>
<dbReference type="Proteomes" id="UP000008062">
    <property type="component" value="Chromosome 1"/>
</dbReference>
<feature type="chain" id="PRO_5003391026" evidence="1">
    <location>
        <begin position="28"/>
        <end position="117"/>
    </location>
</feature>
<protein>
    <submittedName>
        <fullName evidence="2">Uncharacterized protein</fullName>
    </submittedName>
</protein>
<dbReference type="RefSeq" id="XP_003857781.1">
    <property type="nucleotide sequence ID" value="XM_003857733.1"/>
</dbReference>
<proteinExistence type="predicted"/>
<evidence type="ECO:0000256" key="1">
    <source>
        <dbReference type="SAM" id="SignalP"/>
    </source>
</evidence>
<gene>
    <name evidence="2" type="ORF">MYCGRDRAFT_88643</name>
</gene>
<dbReference type="HOGENOM" id="CLU_2086692_0_0_1"/>
<sequence length="117" mass="13062">MSSSFVVFGTKGAIVLSFLLFEFVVRQIQVENDISVQFCFPNYLRTLSHCTKQPHREGLEGNMLPLKAFVSLLMDVIILGKSHEPGSNADTPTSLPCAENIRARMNDKVVSEEKCDQ</sequence>
<feature type="signal peptide" evidence="1">
    <location>
        <begin position="1"/>
        <end position="27"/>
    </location>
</feature>
<dbReference type="InParanoid" id="F9WZH6"/>
<evidence type="ECO:0000313" key="2">
    <source>
        <dbReference type="EMBL" id="EGP92757.1"/>
    </source>
</evidence>